<dbReference type="Pfam" id="PF11887">
    <property type="entry name" value="Mce4_CUP1"/>
    <property type="match status" value="1"/>
</dbReference>
<organism evidence="3 4">
    <name type="scientific">Halopolyspora algeriensis</name>
    <dbReference type="NCBI Taxonomy" id="1500506"/>
    <lineage>
        <taxon>Bacteria</taxon>
        <taxon>Bacillati</taxon>
        <taxon>Actinomycetota</taxon>
        <taxon>Actinomycetes</taxon>
        <taxon>Actinomycetes incertae sedis</taxon>
        <taxon>Halopolyspora</taxon>
    </lineage>
</organism>
<dbReference type="PANTHER" id="PTHR33371:SF17">
    <property type="entry name" value="MCE-FAMILY PROTEIN MCE1B"/>
    <property type="match status" value="1"/>
</dbReference>
<dbReference type="InterPro" id="IPR024516">
    <property type="entry name" value="Mce_C"/>
</dbReference>
<dbReference type="EMBL" id="QPJC01000004">
    <property type="protein sequence ID" value="RCW44530.1"/>
    <property type="molecule type" value="Genomic_DNA"/>
</dbReference>
<proteinExistence type="predicted"/>
<dbReference type="PANTHER" id="PTHR33371">
    <property type="entry name" value="INTERMEMBRANE PHOSPHOLIPID TRANSPORT SYSTEM BINDING PROTEIN MLAD-RELATED"/>
    <property type="match status" value="1"/>
</dbReference>
<dbReference type="NCBIfam" id="TIGR00996">
    <property type="entry name" value="Mtu_fam_mce"/>
    <property type="match status" value="1"/>
</dbReference>
<evidence type="ECO:0000313" key="3">
    <source>
        <dbReference type="EMBL" id="RCW44530.1"/>
    </source>
</evidence>
<dbReference type="Proteomes" id="UP000253495">
    <property type="component" value="Unassembled WGS sequence"/>
</dbReference>
<dbReference type="GO" id="GO:0051701">
    <property type="term" value="P:biological process involved in interaction with host"/>
    <property type="evidence" value="ECO:0007669"/>
    <property type="project" value="TreeGrafter"/>
</dbReference>
<evidence type="ECO:0000313" key="4">
    <source>
        <dbReference type="Proteomes" id="UP000253495"/>
    </source>
</evidence>
<keyword evidence="4" id="KW-1185">Reference proteome</keyword>
<dbReference type="InterPro" id="IPR052336">
    <property type="entry name" value="MlaD_Phospholipid_Transporter"/>
</dbReference>
<dbReference type="Pfam" id="PF02470">
    <property type="entry name" value="MlaD"/>
    <property type="match status" value="1"/>
</dbReference>
<sequence length="345" mass="37602">MRAITGPALKMAVFATVTILLTTVLAMVILAGSSSGPMSAYSARFTDASGVQSGDEVRISGVKVGQVTSVEYEDKHALVHFDVRSERTLAGDTEASVKYLNLAGQRYLSLEASLDGQQDVLRPGETIPAERTRPALDLTELFNGFRPLFQALSPKEVNKLSFEIIKVLQGQEGTVESLLAHTASLTSTIAKKDEVIGKVIDNLNHVLGEVNARSPQLSELIASLQRMVSGFAEQRKPIGEAVSALDELTHTTEGLLEQARPPLKKDIAELRNLAQGLSDDLPKMEQDLQTLPHRLESLTRTVSYGSWFNFFLCRMSGTIGISELDIEVPILPLPPGQMPERCYES</sequence>
<protein>
    <submittedName>
        <fullName evidence="3">Phospholipid/cholesterol/gamma-HCH transport system substrate-binding protein</fullName>
    </submittedName>
</protein>
<feature type="domain" description="Mammalian cell entry C-terminal" evidence="2">
    <location>
        <begin position="119"/>
        <end position="300"/>
    </location>
</feature>
<accession>A0A368VRJ4</accession>
<gene>
    <name evidence="3" type="ORF">DFQ14_104119</name>
</gene>
<reference evidence="3 4" key="1">
    <citation type="submission" date="2018-07" db="EMBL/GenBank/DDBJ databases">
        <title>Genomic Encyclopedia of Type Strains, Phase III (KMG-III): the genomes of soil and plant-associated and newly described type strains.</title>
        <authorList>
            <person name="Whitman W."/>
        </authorList>
    </citation>
    <scope>NUCLEOTIDE SEQUENCE [LARGE SCALE GENOMIC DNA]</scope>
    <source>
        <strain evidence="3 4">CECT 8575</strain>
    </source>
</reference>
<name>A0A368VRJ4_9ACTN</name>
<feature type="domain" description="Mce/MlaD" evidence="1">
    <location>
        <begin position="40"/>
        <end position="112"/>
    </location>
</feature>
<dbReference type="InterPro" id="IPR003399">
    <property type="entry name" value="Mce/MlaD"/>
</dbReference>
<evidence type="ECO:0000259" key="2">
    <source>
        <dbReference type="Pfam" id="PF11887"/>
    </source>
</evidence>
<dbReference type="AlphaFoldDB" id="A0A368VRJ4"/>
<dbReference type="RefSeq" id="WP_114452608.1">
    <property type="nucleotide sequence ID" value="NZ_QPJC01000004.1"/>
</dbReference>
<dbReference type="OrthoDB" id="338143at2"/>
<comment type="caution">
    <text evidence="3">The sequence shown here is derived from an EMBL/GenBank/DDBJ whole genome shotgun (WGS) entry which is preliminary data.</text>
</comment>
<dbReference type="InterPro" id="IPR005693">
    <property type="entry name" value="Mce"/>
</dbReference>
<evidence type="ECO:0000259" key="1">
    <source>
        <dbReference type="Pfam" id="PF02470"/>
    </source>
</evidence>
<dbReference type="GO" id="GO:0005576">
    <property type="term" value="C:extracellular region"/>
    <property type="evidence" value="ECO:0007669"/>
    <property type="project" value="TreeGrafter"/>
</dbReference>